<dbReference type="Proteomes" id="UP000590740">
    <property type="component" value="Unassembled WGS sequence"/>
</dbReference>
<reference evidence="8 9" key="1">
    <citation type="submission" date="2020-08" db="EMBL/GenBank/DDBJ databases">
        <title>Genomic Encyclopedia of Type Strains, Phase IV (KMG-IV): sequencing the most valuable type-strain genomes for metagenomic binning, comparative biology and taxonomic classification.</title>
        <authorList>
            <person name="Goeker M."/>
        </authorList>
    </citation>
    <scope>NUCLEOTIDE SEQUENCE [LARGE SCALE GENOMIC DNA]</scope>
    <source>
        <strain evidence="8 9">DSM 12252</strain>
    </source>
</reference>
<dbReference type="EMBL" id="JACHIG010000009">
    <property type="protein sequence ID" value="MBB5034290.1"/>
    <property type="molecule type" value="Genomic_DNA"/>
</dbReference>
<dbReference type="GO" id="GO:0004185">
    <property type="term" value="F:serine-type carboxypeptidase activity"/>
    <property type="evidence" value="ECO:0007669"/>
    <property type="project" value="InterPro"/>
</dbReference>
<gene>
    <name evidence="8" type="ORF">HNQ65_003884</name>
</gene>
<dbReference type="GO" id="GO:0006508">
    <property type="term" value="P:proteolysis"/>
    <property type="evidence" value="ECO:0007669"/>
    <property type="project" value="UniProtKB-KW"/>
</dbReference>
<feature type="chain" id="PRO_5031033793" evidence="7">
    <location>
        <begin position="22"/>
        <end position="518"/>
    </location>
</feature>
<feature type="compositionally biased region" description="Basic and acidic residues" evidence="6">
    <location>
        <begin position="23"/>
        <end position="57"/>
    </location>
</feature>
<evidence type="ECO:0000313" key="9">
    <source>
        <dbReference type="Proteomes" id="UP000590740"/>
    </source>
</evidence>
<dbReference type="InterPro" id="IPR029058">
    <property type="entry name" value="AB_hydrolase_fold"/>
</dbReference>
<keyword evidence="1 8" id="KW-0121">Carboxypeptidase</keyword>
<keyword evidence="4" id="KW-0378">Hydrolase</keyword>
<comment type="caution">
    <text evidence="8">The sequence shown here is derived from an EMBL/GenBank/DDBJ whole genome shotgun (WGS) entry which is preliminary data.</text>
</comment>
<feature type="signal peptide" evidence="7">
    <location>
        <begin position="1"/>
        <end position="21"/>
    </location>
</feature>
<keyword evidence="9" id="KW-1185">Reference proteome</keyword>
<dbReference type="InterPro" id="IPR001563">
    <property type="entry name" value="Peptidase_S10"/>
</dbReference>
<dbReference type="SUPFAM" id="SSF53474">
    <property type="entry name" value="alpha/beta-Hydrolases"/>
    <property type="match status" value="1"/>
</dbReference>
<keyword evidence="5" id="KW-0325">Glycoprotein</keyword>
<evidence type="ECO:0000256" key="7">
    <source>
        <dbReference type="SAM" id="SignalP"/>
    </source>
</evidence>
<accession>A0A7W7YEA9</accession>
<dbReference type="PANTHER" id="PTHR11802:SF3">
    <property type="entry name" value="RETINOID-INDUCIBLE SERINE CARBOXYPEPTIDASE"/>
    <property type="match status" value="1"/>
</dbReference>
<dbReference type="AlphaFoldDB" id="A0A7W7YEA9"/>
<evidence type="ECO:0000256" key="1">
    <source>
        <dbReference type="ARBA" id="ARBA00022645"/>
    </source>
</evidence>
<evidence type="ECO:0000256" key="3">
    <source>
        <dbReference type="ARBA" id="ARBA00022729"/>
    </source>
</evidence>
<keyword evidence="3 7" id="KW-0732">Signal</keyword>
<evidence type="ECO:0000313" key="8">
    <source>
        <dbReference type="EMBL" id="MBB5034290.1"/>
    </source>
</evidence>
<proteinExistence type="predicted"/>
<name>A0A7W7YEA9_9BACT</name>
<evidence type="ECO:0000256" key="5">
    <source>
        <dbReference type="ARBA" id="ARBA00023180"/>
    </source>
</evidence>
<evidence type="ECO:0000256" key="6">
    <source>
        <dbReference type="SAM" id="MobiDB-lite"/>
    </source>
</evidence>
<dbReference type="PANTHER" id="PTHR11802">
    <property type="entry name" value="SERINE PROTEASE FAMILY S10 SERINE CARBOXYPEPTIDASE"/>
    <property type="match status" value="1"/>
</dbReference>
<protein>
    <submittedName>
        <fullName evidence="8">Carboxypeptidase C (Cathepsin A)</fullName>
    </submittedName>
</protein>
<feature type="region of interest" description="Disordered" evidence="6">
    <location>
        <begin position="22"/>
        <end position="60"/>
    </location>
</feature>
<dbReference type="Pfam" id="PF00450">
    <property type="entry name" value="Peptidase_S10"/>
    <property type="match status" value="1"/>
</dbReference>
<organism evidence="8 9">
    <name type="scientific">Prosthecobacter vanneervenii</name>
    <dbReference type="NCBI Taxonomy" id="48466"/>
    <lineage>
        <taxon>Bacteria</taxon>
        <taxon>Pseudomonadati</taxon>
        <taxon>Verrucomicrobiota</taxon>
        <taxon>Verrucomicrobiia</taxon>
        <taxon>Verrucomicrobiales</taxon>
        <taxon>Verrucomicrobiaceae</taxon>
        <taxon>Prosthecobacter</taxon>
    </lineage>
</organism>
<dbReference type="Gene3D" id="3.40.50.1820">
    <property type="entry name" value="alpha/beta hydrolase"/>
    <property type="match status" value="1"/>
</dbReference>
<evidence type="ECO:0000256" key="2">
    <source>
        <dbReference type="ARBA" id="ARBA00022670"/>
    </source>
</evidence>
<dbReference type="RefSeq" id="WP_184341953.1">
    <property type="nucleotide sequence ID" value="NZ_JACHIG010000009.1"/>
</dbReference>
<sequence length="518" mass="57386">MRIRPTLLTTVLALATPVFLAAEDAKPDKPESPPAEKKEGKKDDKKEDKKPDGDKPVVTEGKVTIGGKEIVYQAKAGTLPILKPDGKPSAQVFYTAYTMKDVKDKSARPVTFCFNGGPGSSSVWLHLGAFGPKRVDLPADGLTPPRPPGGLVNNEFSLLDVTDLVFIDPVNTGFSRAEDPKNLPEFLGVQEDIASVAEFMRLWVTREERWRSPKFIAGESYGGIRGGGLAQHLQQRHRMYLNGIVIVSGLLDYATLISGPLNDTPYLVGLPAMTATAHYHKKLPPDLQADFKKAVAESRAFAFGEYASALLKGNDLTQAERENVVKKLVRLTGLEAKLIEQQELRIDSDVFREMLLRKEKLVLGAYDARVTGRDGDESDIHPQIEPFMRVVGSIAAASMNAYLREELHYEKDLPYEVLAPQPNWNHGKGNSYTSVSGQLAEAIKQNPHLKVLALTGWRDLVTPPDNMLLSVRQMRLPEELRGNIEFAEYESGHMMYTNRPDMEKMHSDISAFIAKALK</sequence>
<evidence type="ECO:0000256" key="4">
    <source>
        <dbReference type="ARBA" id="ARBA00022801"/>
    </source>
</evidence>
<keyword evidence="2" id="KW-0645">Protease</keyword>